<evidence type="ECO:0000256" key="2">
    <source>
        <dbReference type="ARBA" id="ARBA00012438"/>
    </source>
</evidence>
<dbReference type="InterPro" id="IPR025828">
    <property type="entry name" value="Put_sensor_dom"/>
</dbReference>
<evidence type="ECO:0000256" key="6">
    <source>
        <dbReference type="ARBA" id="ARBA00022777"/>
    </source>
</evidence>
<evidence type="ECO:0000259" key="12">
    <source>
        <dbReference type="Pfam" id="PF13796"/>
    </source>
</evidence>
<comment type="catalytic activity">
    <reaction evidence="1">
        <text>ATP + protein L-histidine = ADP + protein N-phospho-L-histidine.</text>
        <dbReference type="EC" id="2.7.13.3"/>
    </reaction>
</comment>
<reference evidence="13 14" key="1">
    <citation type="journal article" date="2019" name="Int. J. Syst. Evol. Microbiol.">
        <title>The Global Catalogue of Microorganisms (GCM) 10K type strain sequencing project: providing services to taxonomists for standard genome sequencing and annotation.</title>
        <authorList>
            <consortium name="The Broad Institute Genomics Platform"/>
            <consortium name="The Broad Institute Genome Sequencing Center for Infectious Disease"/>
            <person name="Wu L."/>
            <person name="Ma J."/>
        </authorList>
    </citation>
    <scope>NUCLEOTIDE SEQUENCE [LARGE SCALE GENOMIC DNA]</scope>
    <source>
        <strain evidence="13 14">JCM 14545</strain>
    </source>
</reference>
<evidence type="ECO:0000259" key="11">
    <source>
        <dbReference type="Pfam" id="PF07730"/>
    </source>
</evidence>
<name>A0ABN2Q4J2_9PSEU</name>
<dbReference type="EC" id="2.7.13.3" evidence="2"/>
<feature type="transmembrane region" description="Helical" evidence="9">
    <location>
        <begin position="20"/>
        <end position="47"/>
    </location>
</feature>
<dbReference type="Gene3D" id="1.20.5.1930">
    <property type="match status" value="1"/>
</dbReference>
<feature type="transmembrane region" description="Helical" evidence="9">
    <location>
        <begin position="105"/>
        <end position="126"/>
    </location>
</feature>
<feature type="domain" description="Signal transduction histidine kinase subgroup 3 dimerisation and phosphoacceptor" evidence="11">
    <location>
        <begin position="202"/>
        <end position="266"/>
    </location>
</feature>
<evidence type="ECO:0000256" key="3">
    <source>
        <dbReference type="ARBA" id="ARBA00022553"/>
    </source>
</evidence>
<comment type="caution">
    <text evidence="13">The sequence shown here is derived from an EMBL/GenBank/DDBJ whole genome shotgun (WGS) entry which is preliminary data.</text>
</comment>
<keyword evidence="6" id="KW-0418">Kinase</keyword>
<dbReference type="Pfam" id="PF02518">
    <property type="entry name" value="HATPase_c"/>
    <property type="match status" value="1"/>
</dbReference>
<dbReference type="Pfam" id="PF07730">
    <property type="entry name" value="HisKA_3"/>
    <property type="match status" value="1"/>
</dbReference>
<keyword evidence="9" id="KW-0812">Transmembrane</keyword>
<dbReference type="Pfam" id="PF13796">
    <property type="entry name" value="Sensor"/>
    <property type="match status" value="1"/>
</dbReference>
<feature type="transmembrane region" description="Helical" evidence="9">
    <location>
        <begin position="138"/>
        <end position="163"/>
    </location>
</feature>
<dbReference type="InterPro" id="IPR036890">
    <property type="entry name" value="HATPase_C_sf"/>
</dbReference>
<evidence type="ECO:0000256" key="8">
    <source>
        <dbReference type="ARBA" id="ARBA00023012"/>
    </source>
</evidence>
<evidence type="ECO:0000313" key="13">
    <source>
        <dbReference type="EMBL" id="GAA1941736.1"/>
    </source>
</evidence>
<keyword evidence="14" id="KW-1185">Reference proteome</keyword>
<feature type="domain" description="Histidine kinase/HSP90-like ATPase" evidence="10">
    <location>
        <begin position="303"/>
        <end position="388"/>
    </location>
</feature>
<evidence type="ECO:0000256" key="4">
    <source>
        <dbReference type="ARBA" id="ARBA00022679"/>
    </source>
</evidence>
<dbReference type="Gene3D" id="3.30.565.10">
    <property type="entry name" value="Histidine kinase-like ATPase, C-terminal domain"/>
    <property type="match status" value="1"/>
</dbReference>
<protein>
    <recommendedName>
        <fullName evidence="2">histidine kinase</fullName>
        <ecNumber evidence="2">2.7.13.3</ecNumber>
    </recommendedName>
</protein>
<keyword evidence="5" id="KW-0547">Nucleotide-binding</keyword>
<keyword evidence="9" id="KW-0472">Membrane</keyword>
<evidence type="ECO:0000313" key="14">
    <source>
        <dbReference type="Proteomes" id="UP001501116"/>
    </source>
</evidence>
<proteinExistence type="predicted"/>
<dbReference type="InterPro" id="IPR011712">
    <property type="entry name" value="Sig_transdc_His_kin_sub3_dim/P"/>
</dbReference>
<keyword evidence="4" id="KW-0808">Transferase</keyword>
<dbReference type="CDD" id="cd16917">
    <property type="entry name" value="HATPase_UhpB-NarQ-NarX-like"/>
    <property type="match status" value="1"/>
</dbReference>
<dbReference type="EMBL" id="BAAANN010000002">
    <property type="protein sequence ID" value="GAA1941736.1"/>
    <property type="molecule type" value="Genomic_DNA"/>
</dbReference>
<dbReference type="RefSeq" id="WP_344413156.1">
    <property type="nucleotide sequence ID" value="NZ_BAAANN010000002.1"/>
</dbReference>
<gene>
    <name evidence="13" type="ORF">GCM10009754_06400</name>
</gene>
<evidence type="ECO:0000256" key="9">
    <source>
        <dbReference type="SAM" id="Phobius"/>
    </source>
</evidence>
<feature type="domain" description="Putative sensor" evidence="12">
    <location>
        <begin position="15"/>
        <end position="174"/>
    </location>
</feature>
<evidence type="ECO:0000256" key="7">
    <source>
        <dbReference type="ARBA" id="ARBA00022840"/>
    </source>
</evidence>
<organism evidence="13 14">
    <name type="scientific">Amycolatopsis minnesotensis</name>
    <dbReference type="NCBI Taxonomy" id="337894"/>
    <lineage>
        <taxon>Bacteria</taxon>
        <taxon>Bacillati</taxon>
        <taxon>Actinomycetota</taxon>
        <taxon>Actinomycetes</taxon>
        <taxon>Pseudonocardiales</taxon>
        <taxon>Pseudonocardiaceae</taxon>
        <taxon>Amycolatopsis</taxon>
    </lineage>
</organism>
<sequence length="402" mass="43611">MTVWVYPLAMVRAAAQFVLAFAGFILLVVSVLCVLLTGPLLGIPAILTRRWWPDLTRRFASWSGVRIDRPYRQLRESAGFRALWKWLISDPATYRDSAWMLLEPLVGGVILLPAVLTPVALAGAVIPVSGWWFGIAGWGLRVLLVAACFVVAAVGIATAPALLRVHAKWTKVLLSPTRTTVRLHQLEETRSEALESEAREVRRIERDLHDGAQARLIGVGMTIGAAERAFDRDPDRAKELLLKARESTALAVRELRDLVHGILPPVLSERGLGDAVRALVLEQRLARETQIDLPGRVAAAVESAAYFAIAELLTNVTKHAGATKVWVDLAFARERLRIVVLDDGCGGADVAAGSGLRGIERRLAAFDGSFTLTSPPGGPTMVTMEIPCALSSPRTCTSSEKA</sequence>
<dbReference type="PANTHER" id="PTHR24421:SF10">
    <property type="entry name" value="NITRATE_NITRITE SENSOR PROTEIN NARQ"/>
    <property type="match status" value="1"/>
</dbReference>
<keyword evidence="9" id="KW-1133">Transmembrane helix</keyword>
<evidence type="ECO:0000256" key="1">
    <source>
        <dbReference type="ARBA" id="ARBA00000085"/>
    </source>
</evidence>
<evidence type="ECO:0000259" key="10">
    <source>
        <dbReference type="Pfam" id="PF02518"/>
    </source>
</evidence>
<keyword evidence="3" id="KW-0597">Phosphoprotein</keyword>
<evidence type="ECO:0000256" key="5">
    <source>
        <dbReference type="ARBA" id="ARBA00022741"/>
    </source>
</evidence>
<dbReference type="PANTHER" id="PTHR24421">
    <property type="entry name" value="NITRATE/NITRITE SENSOR PROTEIN NARX-RELATED"/>
    <property type="match status" value="1"/>
</dbReference>
<keyword evidence="8" id="KW-0902">Two-component regulatory system</keyword>
<keyword evidence="7" id="KW-0067">ATP-binding</keyword>
<accession>A0ABN2Q4J2</accession>
<dbReference type="InterPro" id="IPR003594">
    <property type="entry name" value="HATPase_dom"/>
</dbReference>
<dbReference type="InterPro" id="IPR050482">
    <property type="entry name" value="Sensor_HK_TwoCompSys"/>
</dbReference>
<dbReference type="SUPFAM" id="SSF55874">
    <property type="entry name" value="ATPase domain of HSP90 chaperone/DNA topoisomerase II/histidine kinase"/>
    <property type="match status" value="1"/>
</dbReference>
<dbReference type="Proteomes" id="UP001501116">
    <property type="component" value="Unassembled WGS sequence"/>
</dbReference>